<dbReference type="GO" id="GO:0004521">
    <property type="term" value="F:RNA endonuclease activity"/>
    <property type="evidence" value="ECO:0007669"/>
    <property type="project" value="TreeGrafter"/>
</dbReference>
<keyword evidence="1" id="KW-1277">Toxin-antitoxin system</keyword>
<dbReference type="Gene3D" id="3.30.2310.20">
    <property type="entry name" value="RelE-like"/>
    <property type="match status" value="1"/>
</dbReference>
<dbReference type="STRING" id="1498499.EP47_01840"/>
<dbReference type="InterPro" id="IPR035093">
    <property type="entry name" value="RelE/ParE_toxin_dom_sf"/>
</dbReference>
<dbReference type="Proteomes" id="UP000054422">
    <property type="component" value="Unassembled WGS sequence"/>
</dbReference>
<dbReference type="PANTHER" id="PTHR40588:SF1">
    <property type="entry name" value="MRNA INTERFERASE TOXIN YAFQ"/>
    <property type="match status" value="1"/>
</dbReference>
<dbReference type="AlphaFoldDB" id="A0A0A2SM09"/>
<dbReference type="NCBIfam" id="TIGR02385">
    <property type="entry name" value="RelE_StbE"/>
    <property type="match status" value="1"/>
</dbReference>
<reference evidence="4 5" key="1">
    <citation type="submission" date="2014-05" db="EMBL/GenBank/DDBJ databases">
        <authorList>
            <person name="Rizzardi K."/>
            <person name="Winiecka-Krusnell J."/>
            <person name="Ramliden M."/>
            <person name="Alm E."/>
            <person name="Andersson S."/>
            <person name="Byfors S."/>
        </authorList>
    </citation>
    <scope>NUCLEOTIDE SEQUENCE [LARGE SCALE GENOMIC DNA]</scope>
    <source>
        <strain evidence="4 5">LEGN</strain>
    </source>
</reference>
<dbReference type="NCBIfam" id="TIGR00053">
    <property type="entry name" value="YafQ family addiction module toxin"/>
    <property type="match status" value="1"/>
</dbReference>
<dbReference type="PIRSF" id="PIRSF006156">
    <property type="entry name" value="YafQ"/>
    <property type="match status" value="1"/>
</dbReference>
<comment type="similarity">
    <text evidence="2">Belongs to the RelE toxin family. YafQ subfamily.</text>
</comment>
<evidence type="ECO:0000313" key="5">
    <source>
        <dbReference type="Proteomes" id="UP000054422"/>
    </source>
</evidence>
<dbReference type="Pfam" id="PF15738">
    <property type="entry name" value="YafQ_toxin"/>
    <property type="match status" value="1"/>
</dbReference>
<evidence type="ECO:0000313" key="4">
    <source>
        <dbReference type="EMBL" id="KGP62185.1"/>
    </source>
</evidence>
<sequence length="91" mass="10635">MLEIVRSTQFKKDLKKIIKQGKELGLLQEIVESLQRQESLPPKNCDHSLSGNWKGYRECHISPDWLLIYKSDDQLKLLRLARTGSHSELFQ</sequence>
<accession>A0A0A2SM09</accession>
<feature type="active site" description="Proton donor" evidence="3">
    <location>
        <position position="86"/>
    </location>
</feature>
<dbReference type="GO" id="GO:0006415">
    <property type="term" value="P:translational termination"/>
    <property type="evidence" value="ECO:0007669"/>
    <property type="project" value="TreeGrafter"/>
</dbReference>
<dbReference type="GO" id="GO:0006402">
    <property type="term" value="P:mRNA catabolic process"/>
    <property type="evidence" value="ECO:0007669"/>
    <property type="project" value="TreeGrafter"/>
</dbReference>
<evidence type="ECO:0000256" key="2">
    <source>
        <dbReference type="ARBA" id="ARBA00061366"/>
    </source>
</evidence>
<dbReference type="RefSeq" id="WP_035891587.1">
    <property type="nucleotide sequence ID" value="NZ_JNCF01000098.1"/>
</dbReference>
<dbReference type="PANTHER" id="PTHR40588">
    <property type="entry name" value="MRNA INTERFERASE TOXIN YAFQ"/>
    <property type="match status" value="1"/>
</dbReference>
<dbReference type="SUPFAM" id="SSF143011">
    <property type="entry name" value="RelE-like"/>
    <property type="match status" value="1"/>
</dbReference>
<gene>
    <name evidence="4" type="ORF">EP47_01840</name>
</gene>
<evidence type="ECO:0000256" key="1">
    <source>
        <dbReference type="ARBA" id="ARBA00022649"/>
    </source>
</evidence>
<protein>
    <submittedName>
        <fullName evidence="4">RelE/StbE family addiction module toxin</fullName>
    </submittedName>
</protein>
<comment type="caution">
    <text evidence="4">The sequence shown here is derived from an EMBL/GenBank/DDBJ whole genome shotgun (WGS) entry which is preliminary data.</text>
</comment>
<organism evidence="4 5">
    <name type="scientific">Legionella norrlandica</name>
    <dbReference type="NCBI Taxonomy" id="1498499"/>
    <lineage>
        <taxon>Bacteria</taxon>
        <taxon>Pseudomonadati</taxon>
        <taxon>Pseudomonadota</taxon>
        <taxon>Gammaproteobacteria</taxon>
        <taxon>Legionellales</taxon>
        <taxon>Legionellaceae</taxon>
        <taxon>Legionella</taxon>
    </lineage>
</organism>
<proteinExistence type="inferred from homology"/>
<name>A0A0A2SM09_9GAMM</name>
<dbReference type="FunFam" id="3.30.2310.20:FF:000003">
    <property type="entry name" value="Type II toxin-antitoxin system YafQ family toxin"/>
    <property type="match status" value="1"/>
</dbReference>
<dbReference type="OrthoDB" id="7030467at2"/>
<dbReference type="InterPro" id="IPR004386">
    <property type="entry name" value="Toxin_YafQ-like"/>
</dbReference>
<evidence type="ECO:0000256" key="3">
    <source>
        <dbReference type="PIRSR" id="PIRSR006156-1"/>
    </source>
</evidence>
<dbReference type="EMBL" id="JNCF01000098">
    <property type="protein sequence ID" value="KGP62185.1"/>
    <property type="molecule type" value="Genomic_DNA"/>
</dbReference>
<dbReference type="InterPro" id="IPR007712">
    <property type="entry name" value="RelE/ParE_toxin"/>
</dbReference>
<keyword evidence="5" id="KW-1185">Reference proteome</keyword>